<evidence type="ECO:0000256" key="9">
    <source>
        <dbReference type="ARBA" id="ARBA00023033"/>
    </source>
</evidence>
<dbReference type="GO" id="GO:0004499">
    <property type="term" value="F:N,N-dimethylaniline monooxygenase activity"/>
    <property type="evidence" value="ECO:0007669"/>
    <property type="project" value="InterPro"/>
</dbReference>
<dbReference type="InterPro" id="IPR002168">
    <property type="entry name" value="Lipase_GDXG_HIS_AS"/>
</dbReference>
<dbReference type="GO" id="GO:0016787">
    <property type="term" value="F:hydrolase activity"/>
    <property type="evidence" value="ECO:0007669"/>
    <property type="project" value="UniProtKB-KW"/>
</dbReference>
<dbReference type="Gene3D" id="3.50.50.60">
    <property type="entry name" value="FAD/NAD(P)-binding domain"/>
    <property type="match status" value="2"/>
</dbReference>
<dbReference type="PANTHER" id="PTHR43098:SF3">
    <property type="entry name" value="L-ORNITHINE N(5)-MONOOXYGENASE-RELATED"/>
    <property type="match status" value="1"/>
</dbReference>
<dbReference type="PRINTS" id="PR00411">
    <property type="entry name" value="PNDRDTASEI"/>
</dbReference>
<dbReference type="OrthoDB" id="9803828at2"/>
<comment type="similarity">
    <text evidence="3">Belongs to the 'GDXG' lipolytic enzyme family.</text>
</comment>
<dbReference type="PROSITE" id="PS01173">
    <property type="entry name" value="LIPASE_GDXG_HIS"/>
    <property type="match status" value="1"/>
</dbReference>
<dbReference type="InterPro" id="IPR050775">
    <property type="entry name" value="FAD-binding_Monooxygenases"/>
</dbReference>
<accession>A0A7J5B827</accession>
<feature type="active site" evidence="10">
    <location>
        <position position="143"/>
    </location>
</feature>
<dbReference type="InterPro" id="IPR013094">
    <property type="entry name" value="AB_hydrolase_3"/>
</dbReference>
<dbReference type="AlphaFoldDB" id="A0A7J5B827"/>
<gene>
    <name evidence="12" type="ORF">F8O05_13200</name>
</gene>
<evidence type="ECO:0000256" key="3">
    <source>
        <dbReference type="ARBA" id="ARBA00010515"/>
    </source>
</evidence>
<evidence type="ECO:0000256" key="7">
    <source>
        <dbReference type="ARBA" id="ARBA00022857"/>
    </source>
</evidence>
<evidence type="ECO:0000259" key="11">
    <source>
        <dbReference type="Pfam" id="PF07859"/>
    </source>
</evidence>
<keyword evidence="6" id="KW-0274">FAD</keyword>
<keyword evidence="13" id="KW-1185">Reference proteome</keyword>
<evidence type="ECO:0000313" key="13">
    <source>
        <dbReference type="Proteomes" id="UP000433493"/>
    </source>
</evidence>
<organism evidence="12 13">
    <name type="scientific">Gulosibacter chungangensis</name>
    <dbReference type="NCBI Taxonomy" id="979746"/>
    <lineage>
        <taxon>Bacteria</taxon>
        <taxon>Bacillati</taxon>
        <taxon>Actinomycetota</taxon>
        <taxon>Actinomycetes</taxon>
        <taxon>Micrococcales</taxon>
        <taxon>Microbacteriaceae</taxon>
        <taxon>Gulosibacter</taxon>
    </lineage>
</organism>
<keyword evidence="8" id="KW-0560">Oxidoreductase</keyword>
<evidence type="ECO:0000313" key="12">
    <source>
        <dbReference type="EMBL" id="KAB1641182.1"/>
    </source>
</evidence>
<evidence type="ECO:0000256" key="10">
    <source>
        <dbReference type="PROSITE-ProRule" id="PRU10038"/>
    </source>
</evidence>
<evidence type="ECO:0000256" key="2">
    <source>
        <dbReference type="ARBA" id="ARBA00010139"/>
    </source>
</evidence>
<evidence type="ECO:0000256" key="5">
    <source>
        <dbReference type="ARBA" id="ARBA00022801"/>
    </source>
</evidence>
<dbReference type="PANTHER" id="PTHR43098">
    <property type="entry name" value="L-ORNITHINE N(5)-MONOOXYGENASE-RELATED"/>
    <property type="match status" value="1"/>
</dbReference>
<dbReference type="Proteomes" id="UP000433493">
    <property type="component" value="Unassembled WGS sequence"/>
</dbReference>
<evidence type="ECO:0000256" key="4">
    <source>
        <dbReference type="ARBA" id="ARBA00022630"/>
    </source>
</evidence>
<keyword evidence="7" id="KW-0521">NADP</keyword>
<keyword evidence="5 12" id="KW-0378">Hydrolase</keyword>
<comment type="cofactor">
    <cofactor evidence="1">
        <name>FAD</name>
        <dbReference type="ChEBI" id="CHEBI:57692"/>
    </cofactor>
</comment>
<reference evidence="12 13" key="1">
    <citation type="submission" date="2019-09" db="EMBL/GenBank/DDBJ databases">
        <title>Phylogeny of genus Pseudoclavibacter and closely related genus.</title>
        <authorList>
            <person name="Li Y."/>
        </authorList>
    </citation>
    <scope>NUCLEOTIDE SEQUENCE [LARGE SCALE GENOMIC DNA]</scope>
    <source>
        <strain evidence="12 13">KCTC 13959</strain>
    </source>
</reference>
<dbReference type="RefSeq" id="WP_158053219.1">
    <property type="nucleotide sequence ID" value="NZ_WBKB01000010.1"/>
</dbReference>
<dbReference type="InterPro" id="IPR029058">
    <property type="entry name" value="AB_hydrolase_fold"/>
</dbReference>
<dbReference type="PRINTS" id="PR00368">
    <property type="entry name" value="FADPNR"/>
</dbReference>
<dbReference type="Pfam" id="PF07859">
    <property type="entry name" value="Abhydrolase_3"/>
    <property type="match status" value="1"/>
</dbReference>
<sequence>MTSQELNQLQEILKAGGPDFSAPTAEVRPMFEGLTQSFPVNEDFEFTERKLGGVPVLWMDGPSKNAPVLFYIHGGAYIVGSASGYRSLSGNLAEASGAAMCSVDYRLAEEHPYPAAYDDAYNAYLALLESGVDAASVIVAGDSAGGGLAIALLQRLRDEGKPQPACAFTLSAWADLSHSGSSHVTNREADISLTTAGLASAAERYLGETGADHPSVSPVFGDFEGLCPLYLTVGSEEIVLSDSVRIAEAAANANVDVTLRVLPHLPHDWPLFSFMLSEGRETIAEIGEYTKQHTQQGAQHGTQPLDVVIVGAGWSGMMSLVRMREQGRSAMVLEAAPEVGGTWYWNRYPGLRCDIESTQYCYSFDDKLVDEWNWSERFPTQAELLEYAKHVADRHELRRDIEFNTRVASMTFDEARDLWTLTAEDGRRWSARHVIMATGPLSTPKPLDIAGTEDFQGQLLSTTDWPHEPVDFTGKRVAVIGTGSSGIQVSTELAKSAAKLFVCQRTPSLSLPAFNRPLSDADRSKAKQDFAEHRERARDSIDGLGLATSGKSALEVSDEELRADYDAIYESGIPFAYLSHYTDTLFDMDANTKLRDYLGDRISQIVKDPDTAAALVPTSYPAGTRRLCLDTGFYEIFNQDNVALVDLKRNPIDRIVDSGIRLEDGSVVDVDVIVLATGYDALTGALKAINIQGVGGRQLREEWESGPQTYLGLAVHGFPNFYTIVGPQSPSVLSNMFVSIEQHVDWVAALIDDSEAAGFTRVEASARAQQEWVTHARDLGELFLHSKGDSWYVGSNVEGKPRSVLPYLGGVGPYRAKCDEVAAAGYEGFVRTR</sequence>
<feature type="domain" description="Alpha/beta hydrolase fold-3" evidence="11">
    <location>
        <begin position="69"/>
        <end position="269"/>
    </location>
</feature>
<dbReference type="GO" id="GO:0050661">
    <property type="term" value="F:NADP binding"/>
    <property type="evidence" value="ECO:0007669"/>
    <property type="project" value="InterPro"/>
</dbReference>
<dbReference type="PROSITE" id="PS01174">
    <property type="entry name" value="LIPASE_GDXG_SER"/>
    <property type="match status" value="1"/>
</dbReference>
<comment type="similarity">
    <text evidence="2">Belongs to the FAD-binding monooxygenase family.</text>
</comment>
<dbReference type="EMBL" id="WBKB01000010">
    <property type="protein sequence ID" value="KAB1641182.1"/>
    <property type="molecule type" value="Genomic_DNA"/>
</dbReference>
<dbReference type="Pfam" id="PF00743">
    <property type="entry name" value="FMO-like"/>
    <property type="match status" value="1"/>
</dbReference>
<dbReference type="GO" id="GO:0050660">
    <property type="term" value="F:flavin adenine dinucleotide binding"/>
    <property type="evidence" value="ECO:0007669"/>
    <property type="project" value="InterPro"/>
</dbReference>
<dbReference type="InterPro" id="IPR036188">
    <property type="entry name" value="FAD/NAD-bd_sf"/>
</dbReference>
<evidence type="ECO:0000256" key="8">
    <source>
        <dbReference type="ARBA" id="ARBA00023002"/>
    </source>
</evidence>
<proteinExistence type="inferred from homology"/>
<evidence type="ECO:0000256" key="6">
    <source>
        <dbReference type="ARBA" id="ARBA00022827"/>
    </source>
</evidence>
<dbReference type="SUPFAM" id="SSF51905">
    <property type="entry name" value="FAD/NAD(P)-binding domain"/>
    <property type="match status" value="2"/>
</dbReference>
<keyword evidence="4" id="KW-0285">Flavoprotein</keyword>
<evidence type="ECO:0000256" key="1">
    <source>
        <dbReference type="ARBA" id="ARBA00001974"/>
    </source>
</evidence>
<dbReference type="InterPro" id="IPR020946">
    <property type="entry name" value="Flavin_mOase-like"/>
</dbReference>
<protein>
    <submittedName>
        <fullName evidence="12">Alpha/beta hydrolase fold domain-containing protein</fullName>
    </submittedName>
</protein>
<dbReference type="SUPFAM" id="SSF53474">
    <property type="entry name" value="alpha/beta-Hydrolases"/>
    <property type="match status" value="1"/>
</dbReference>
<dbReference type="InterPro" id="IPR033140">
    <property type="entry name" value="Lipase_GDXG_put_SER_AS"/>
</dbReference>
<name>A0A7J5B827_9MICO</name>
<dbReference type="Gene3D" id="3.40.50.1820">
    <property type="entry name" value="alpha/beta hydrolase"/>
    <property type="match status" value="1"/>
</dbReference>
<comment type="caution">
    <text evidence="12">The sequence shown here is derived from an EMBL/GenBank/DDBJ whole genome shotgun (WGS) entry which is preliminary data.</text>
</comment>
<keyword evidence="9" id="KW-0503">Monooxygenase</keyword>